<evidence type="ECO:0000256" key="1">
    <source>
        <dbReference type="SAM" id="MobiDB-lite"/>
    </source>
</evidence>
<gene>
    <name evidence="2" type="ORF">E2C01_077987</name>
</gene>
<accession>A0A5B7IFU1</accession>
<dbReference type="EMBL" id="VSRR010062081">
    <property type="protein sequence ID" value="MPC83280.1"/>
    <property type="molecule type" value="Genomic_DNA"/>
</dbReference>
<proteinExistence type="predicted"/>
<dbReference type="AlphaFoldDB" id="A0A5B7IFU1"/>
<keyword evidence="3" id="KW-1185">Reference proteome</keyword>
<comment type="caution">
    <text evidence="2">The sequence shown here is derived from an EMBL/GenBank/DDBJ whole genome shotgun (WGS) entry which is preliminary data.</text>
</comment>
<name>A0A5B7IFU1_PORTR</name>
<sequence length="35" mass="3885">MSGLLDTGRYSDPLAEIGRKGEGIQIPRRPRDTQT</sequence>
<dbReference type="Proteomes" id="UP000324222">
    <property type="component" value="Unassembled WGS sequence"/>
</dbReference>
<reference evidence="2 3" key="1">
    <citation type="submission" date="2019-05" db="EMBL/GenBank/DDBJ databases">
        <title>Another draft genome of Portunus trituberculatus and its Hox gene families provides insights of decapod evolution.</title>
        <authorList>
            <person name="Jeong J.-H."/>
            <person name="Song I."/>
            <person name="Kim S."/>
            <person name="Choi T."/>
            <person name="Kim D."/>
            <person name="Ryu S."/>
            <person name="Kim W."/>
        </authorList>
    </citation>
    <scope>NUCLEOTIDE SEQUENCE [LARGE SCALE GENOMIC DNA]</scope>
    <source>
        <tissue evidence="2">Muscle</tissue>
    </source>
</reference>
<feature type="region of interest" description="Disordered" evidence="1">
    <location>
        <begin position="1"/>
        <end position="35"/>
    </location>
</feature>
<evidence type="ECO:0000313" key="3">
    <source>
        <dbReference type="Proteomes" id="UP000324222"/>
    </source>
</evidence>
<evidence type="ECO:0000313" key="2">
    <source>
        <dbReference type="EMBL" id="MPC83280.1"/>
    </source>
</evidence>
<organism evidence="2 3">
    <name type="scientific">Portunus trituberculatus</name>
    <name type="common">Swimming crab</name>
    <name type="synonym">Neptunus trituberculatus</name>
    <dbReference type="NCBI Taxonomy" id="210409"/>
    <lineage>
        <taxon>Eukaryota</taxon>
        <taxon>Metazoa</taxon>
        <taxon>Ecdysozoa</taxon>
        <taxon>Arthropoda</taxon>
        <taxon>Crustacea</taxon>
        <taxon>Multicrustacea</taxon>
        <taxon>Malacostraca</taxon>
        <taxon>Eumalacostraca</taxon>
        <taxon>Eucarida</taxon>
        <taxon>Decapoda</taxon>
        <taxon>Pleocyemata</taxon>
        <taxon>Brachyura</taxon>
        <taxon>Eubrachyura</taxon>
        <taxon>Portunoidea</taxon>
        <taxon>Portunidae</taxon>
        <taxon>Portuninae</taxon>
        <taxon>Portunus</taxon>
    </lineage>
</organism>
<protein>
    <submittedName>
        <fullName evidence="2">Uncharacterized protein</fullName>
    </submittedName>
</protein>